<keyword evidence="5 7" id="KW-1133">Transmembrane helix</keyword>
<dbReference type="PANTHER" id="PTHR30576:SF0">
    <property type="entry name" value="UNDECAPRENYL-PHOSPHATE N-ACETYLGALACTOSAMINYL 1-PHOSPHATE TRANSFERASE-RELATED"/>
    <property type="match status" value="1"/>
</dbReference>
<evidence type="ECO:0000313" key="10">
    <source>
        <dbReference type="Proteomes" id="UP000823821"/>
    </source>
</evidence>
<evidence type="ECO:0000256" key="1">
    <source>
        <dbReference type="ARBA" id="ARBA00004141"/>
    </source>
</evidence>
<keyword evidence="4 7" id="KW-0812">Transmembrane</keyword>
<evidence type="ECO:0000256" key="4">
    <source>
        <dbReference type="ARBA" id="ARBA00022692"/>
    </source>
</evidence>
<evidence type="ECO:0000313" key="9">
    <source>
        <dbReference type="EMBL" id="HJA79073.1"/>
    </source>
</evidence>
<dbReference type="InterPro" id="IPR003362">
    <property type="entry name" value="Bact_transf"/>
</dbReference>
<dbReference type="GO" id="GO:0016780">
    <property type="term" value="F:phosphotransferase activity, for other substituted phosphate groups"/>
    <property type="evidence" value="ECO:0007669"/>
    <property type="project" value="TreeGrafter"/>
</dbReference>
<reference evidence="9" key="1">
    <citation type="journal article" date="2021" name="PeerJ">
        <title>Extensive microbial diversity within the chicken gut microbiome revealed by metagenomics and culture.</title>
        <authorList>
            <person name="Gilroy R."/>
            <person name="Ravi A."/>
            <person name="Getino M."/>
            <person name="Pursley I."/>
            <person name="Horton D.L."/>
            <person name="Alikhan N.F."/>
            <person name="Baker D."/>
            <person name="Gharbi K."/>
            <person name="Hall N."/>
            <person name="Watson M."/>
            <person name="Adriaenssens E.M."/>
            <person name="Foster-Nyarko E."/>
            <person name="Jarju S."/>
            <person name="Secka A."/>
            <person name="Antonio M."/>
            <person name="Oren A."/>
            <person name="Chaudhuri R.R."/>
            <person name="La Ragione R."/>
            <person name="Hildebrand F."/>
            <person name="Pallen M.J."/>
        </authorList>
    </citation>
    <scope>NUCLEOTIDE SEQUENCE</scope>
    <source>
        <strain evidence="9">5032</strain>
    </source>
</reference>
<dbReference type="InterPro" id="IPR017475">
    <property type="entry name" value="EPS_sugar_tfrase"/>
</dbReference>
<sequence length="467" mass="53314">MLSTPSLATRLRRAGLPPQQLLLCAGDVLTLLLVSATILTVRHLFGGVDLSQYIWIGLFIVVLMPVLGFLFGLYQTLPLPPHRELRSLVLSASMVFALLLLSLFAGKSSVNYSRLAMLGSWLLGCIALPGWRFLARRLWARRRWWGAPLIILDRSRRGRAFWHYLKRNPQYGLLPFDIMQLPEDEKRLTAMLAECGARHPEAIALVLQGAQQVSKIDYLSIINRYFGKTLIIPQFGTDFQHFWLTPCDLGLHTGLLIKQNLRSRWRRRLKRLLDLGICLPLTGLLLVPSLLLALAIRLDSPGPIIYRQRRLGLGGQEIRICKFRTMVADADAVLARFLDERPELRTEWERDHKLKHDPRVTRVGAFLRKTSLDELPQLINVLLGDMSLVGPRPIVEDECVKYGAVYENYCRVRPGVTGLWQVSGRNNTTYEERVAMDNYYVTNWSVWMDLWILGKTPFVVLTGYGAY</sequence>
<comment type="similarity">
    <text evidence="2">Belongs to the bacterial sugar transferase family.</text>
</comment>
<feature type="transmembrane region" description="Helical" evidence="7">
    <location>
        <begin position="21"/>
        <end position="41"/>
    </location>
</feature>
<accession>A0A9D2HNR9</accession>
<keyword evidence="6 7" id="KW-0472">Membrane</keyword>
<evidence type="ECO:0000256" key="7">
    <source>
        <dbReference type="SAM" id="Phobius"/>
    </source>
</evidence>
<evidence type="ECO:0000259" key="8">
    <source>
        <dbReference type="Pfam" id="PF02397"/>
    </source>
</evidence>
<dbReference type="NCBIfam" id="TIGR03025">
    <property type="entry name" value="EPS_sugtrans"/>
    <property type="match status" value="1"/>
</dbReference>
<dbReference type="NCBIfam" id="TIGR03022">
    <property type="entry name" value="WbaP_sugtrans"/>
    <property type="match status" value="1"/>
</dbReference>
<evidence type="ECO:0000256" key="2">
    <source>
        <dbReference type="ARBA" id="ARBA00006464"/>
    </source>
</evidence>
<dbReference type="PANTHER" id="PTHR30576">
    <property type="entry name" value="COLANIC BIOSYNTHESIS UDP-GLUCOSE LIPID CARRIER TRANSFERASE"/>
    <property type="match status" value="1"/>
</dbReference>
<keyword evidence="3" id="KW-0808">Transferase</keyword>
<name>A0A9D2HNR9_9BACT</name>
<feature type="transmembrane region" description="Helical" evidence="7">
    <location>
        <begin position="272"/>
        <end position="296"/>
    </location>
</feature>
<dbReference type="InterPro" id="IPR017472">
    <property type="entry name" value="Undecaprenyl-P_galact_Ptfrase"/>
</dbReference>
<dbReference type="AlphaFoldDB" id="A0A9D2HNR9"/>
<feature type="transmembrane region" description="Helical" evidence="7">
    <location>
        <begin position="53"/>
        <end position="73"/>
    </location>
</feature>
<evidence type="ECO:0000256" key="3">
    <source>
        <dbReference type="ARBA" id="ARBA00022679"/>
    </source>
</evidence>
<reference evidence="9" key="2">
    <citation type="submission" date="2021-04" db="EMBL/GenBank/DDBJ databases">
        <authorList>
            <person name="Gilroy R."/>
        </authorList>
    </citation>
    <scope>NUCLEOTIDE SEQUENCE</scope>
    <source>
        <strain evidence="9">5032</strain>
    </source>
</reference>
<feature type="domain" description="Bacterial sugar transferase" evidence="8">
    <location>
        <begin position="270"/>
        <end position="461"/>
    </location>
</feature>
<dbReference type="EMBL" id="DWZD01000038">
    <property type="protein sequence ID" value="HJA79073.1"/>
    <property type="molecule type" value="Genomic_DNA"/>
</dbReference>
<dbReference type="GO" id="GO:0005886">
    <property type="term" value="C:plasma membrane"/>
    <property type="evidence" value="ECO:0007669"/>
    <property type="project" value="InterPro"/>
</dbReference>
<gene>
    <name evidence="9" type="primary">wbaP</name>
    <name evidence="9" type="ORF">H9784_05805</name>
</gene>
<feature type="transmembrane region" description="Helical" evidence="7">
    <location>
        <begin position="112"/>
        <end position="134"/>
    </location>
</feature>
<dbReference type="Proteomes" id="UP000823821">
    <property type="component" value="Unassembled WGS sequence"/>
</dbReference>
<proteinExistence type="inferred from homology"/>
<organism evidence="9 10">
    <name type="scientific">Candidatus Desulfovibrio intestinavium</name>
    <dbReference type="NCBI Taxonomy" id="2838534"/>
    <lineage>
        <taxon>Bacteria</taxon>
        <taxon>Pseudomonadati</taxon>
        <taxon>Thermodesulfobacteriota</taxon>
        <taxon>Desulfovibrionia</taxon>
        <taxon>Desulfovibrionales</taxon>
        <taxon>Desulfovibrionaceae</taxon>
        <taxon>Desulfovibrio</taxon>
    </lineage>
</organism>
<dbReference type="Pfam" id="PF02397">
    <property type="entry name" value="Bac_transf"/>
    <property type="match status" value="1"/>
</dbReference>
<evidence type="ECO:0000256" key="5">
    <source>
        <dbReference type="ARBA" id="ARBA00022989"/>
    </source>
</evidence>
<protein>
    <submittedName>
        <fullName evidence="9">Undecaprenyl-phosphate galactose phosphotransferase WbaP</fullName>
    </submittedName>
</protein>
<comment type="subcellular location">
    <subcellularLocation>
        <location evidence="1">Membrane</location>
        <topology evidence="1">Multi-pass membrane protein</topology>
    </subcellularLocation>
</comment>
<comment type="caution">
    <text evidence="9">The sequence shown here is derived from an EMBL/GenBank/DDBJ whole genome shotgun (WGS) entry which is preliminary data.</text>
</comment>
<dbReference type="GO" id="GO:0000271">
    <property type="term" value="P:polysaccharide biosynthetic process"/>
    <property type="evidence" value="ECO:0007669"/>
    <property type="project" value="InterPro"/>
</dbReference>
<feature type="transmembrane region" description="Helical" evidence="7">
    <location>
        <begin position="85"/>
        <end position="106"/>
    </location>
</feature>
<evidence type="ECO:0000256" key="6">
    <source>
        <dbReference type="ARBA" id="ARBA00023136"/>
    </source>
</evidence>